<dbReference type="EMBL" id="JANJQO010000333">
    <property type="protein sequence ID" value="KAJ2978900.1"/>
    <property type="molecule type" value="Genomic_DNA"/>
</dbReference>
<organism evidence="1 2">
    <name type="scientific">Zarea fungicola</name>
    <dbReference type="NCBI Taxonomy" id="93591"/>
    <lineage>
        <taxon>Eukaryota</taxon>
        <taxon>Fungi</taxon>
        <taxon>Dikarya</taxon>
        <taxon>Ascomycota</taxon>
        <taxon>Pezizomycotina</taxon>
        <taxon>Sordariomycetes</taxon>
        <taxon>Hypocreomycetidae</taxon>
        <taxon>Hypocreales</taxon>
        <taxon>Cordycipitaceae</taxon>
        <taxon>Zarea</taxon>
    </lineage>
</organism>
<gene>
    <name evidence="1" type="ORF">NQ176_g3563</name>
</gene>
<accession>A0ACC1NI07</accession>
<reference evidence="1" key="1">
    <citation type="submission" date="2022-08" db="EMBL/GenBank/DDBJ databases">
        <title>Genome Sequence of Lecanicillium fungicola.</title>
        <authorList>
            <person name="Buettner E."/>
        </authorList>
    </citation>
    <scope>NUCLEOTIDE SEQUENCE</scope>
    <source>
        <strain evidence="1">Babe33</strain>
    </source>
</reference>
<name>A0ACC1NI07_9HYPO</name>
<dbReference type="Proteomes" id="UP001143910">
    <property type="component" value="Unassembled WGS sequence"/>
</dbReference>
<proteinExistence type="predicted"/>
<sequence>MQTDPDTVKDCVDWYDNDMRQTCAEVRKMLNISPKEFNDWNPSVGLDCSHWYYASYCVLTQSKLNKLTATMTSTTSTTTTTTTSTSTFGPSPTAWKTIGCYSAKRKGGKTVLSHLISDPAGDGSLTLAKCQDSCYRLEYEFVGVMAGNQCWCGSYVARDRANDPKDCNTPCTGDTNLICGGKDFLNVFQASSHELRPISSSSSTTASTVTTAASTTTTVAADSSTTPTASATGKSSSSSITTTPYTSIITVVLILLLA</sequence>
<evidence type="ECO:0000313" key="1">
    <source>
        <dbReference type="EMBL" id="KAJ2978900.1"/>
    </source>
</evidence>
<protein>
    <submittedName>
        <fullName evidence="1">Uncharacterized protein</fullName>
    </submittedName>
</protein>
<comment type="caution">
    <text evidence="1">The sequence shown here is derived from an EMBL/GenBank/DDBJ whole genome shotgun (WGS) entry which is preliminary data.</text>
</comment>
<evidence type="ECO:0000313" key="2">
    <source>
        <dbReference type="Proteomes" id="UP001143910"/>
    </source>
</evidence>
<keyword evidence="2" id="KW-1185">Reference proteome</keyword>